<name>A0A101J634_CHLLI</name>
<gene>
    <name evidence="4" type="ORF">ASB62_08440</name>
</gene>
<dbReference type="InterPro" id="IPR015943">
    <property type="entry name" value="WD40/YVTN_repeat-like_dom_sf"/>
</dbReference>
<proteinExistence type="predicted"/>
<dbReference type="Proteomes" id="UP000053937">
    <property type="component" value="Unassembled WGS sequence"/>
</dbReference>
<keyword evidence="2" id="KW-1003">Cell membrane</keyword>
<dbReference type="SUPFAM" id="SSF50969">
    <property type="entry name" value="YVTN repeat-like/Quinoprotein amine dehydrogenase"/>
    <property type="match status" value="1"/>
</dbReference>
<dbReference type="InterPro" id="IPR011044">
    <property type="entry name" value="Quino_amine_DH_bsu"/>
</dbReference>
<evidence type="ECO:0000256" key="3">
    <source>
        <dbReference type="ARBA" id="ARBA00023136"/>
    </source>
</evidence>
<dbReference type="InterPro" id="IPR009722">
    <property type="entry name" value="YjiK/CarP"/>
</dbReference>
<evidence type="ECO:0000313" key="5">
    <source>
        <dbReference type="Proteomes" id="UP000053937"/>
    </source>
</evidence>
<dbReference type="Gene3D" id="2.130.10.10">
    <property type="entry name" value="YVTN repeat-like/Quinoprotein amine dehydrogenase"/>
    <property type="match status" value="1"/>
</dbReference>
<sequence>MKIISIMFSPVFVCLPEMAVRPMKKNGFRIFALCALVAAMILSHSVAFSADRGLLYRYHFADTPEYRIKLPSSLREISGLAVSEAGKLFAHDDELSTVFQLDPRSGKVLKKFHVITARWYGKGRIEDDFEDIAVAGNRFFLVTSSGTLYEFREGKNEEKVQAEVYKTGLGKSYEVEGLCYDPVSDALLLSCKKSAEKKGFRKTDERPVFSFPLASMTLRKSPRFIVDARTVAASAGKKGFKPSAISRHPVSGTFFLLSAESRLIAEIDAGTGSLLNVFALPAVYHPQPEGMVVMPDNTLLISSEDILQGTVSAYSMRSK</sequence>
<comment type="subcellular location">
    <subcellularLocation>
        <location evidence="1">Cell membrane</location>
    </subcellularLocation>
</comment>
<dbReference type="GO" id="GO:0005886">
    <property type="term" value="C:plasma membrane"/>
    <property type="evidence" value="ECO:0007669"/>
    <property type="project" value="UniProtKB-SubCell"/>
</dbReference>
<dbReference type="AlphaFoldDB" id="A0A101J634"/>
<evidence type="ECO:0008006" key="6">
    <source>
        <dbReference type="Google" id="ProtNLM"/>
    </source>
</evidence>
<organism evidence="4 5">
    <name type="scientific">Chlorobium limicola</name>
    <dbReference type="NCBI Taxonomy" id="1092"/>
    <lineage>
        <taxon>Bacteria</taxon>
        <taxon>Pseudomonadati</taxon>
        <taxon>Chlorobiota</taxon>
        <taxon>Chlorobiia</taxon>
        <taxon>Chlorobiales</taxon>
        <taxon>Chlorobiaceae</taxon>
        <taxon>Chlorobium/Pelodictyon group</taxon>
        <taxon>Chlorobium</taxon>
    </lineage>
</organism>
<reference evidence="4 5" key="1">
    <citation type="submission" date="2015-10" db="EMBL/GenBank/DDBJ databases">
        <title>Draft Genome Sequence of Chlorobium limicola strain Frasassi Growing under Artificial Lighting in the Frasassi Cave System.</title>
        <authorList>
            <person name="Mansor M."/>
            <person name="Macalady J."/>
        </authorList>
    </citation>
    <scope>NUCLEOTIDE SEQUENCE [LARGE SCALE GENOMIC DNA]</scope>
    <source>
        <strain evidence="4 5">Frasassi</strain>
    </source>
</reference>
<evidence type="ECO:0000256" key="1">
    <source>
        <dbReference type="ARBA" id="ARBA00004236"/>
    </source>
</evidence>
<accession>A0A101J634</accession>
<dbReference type="Pfam" id="PF06977">
    <property type="entry name" value="SdiA-regulated"/>
    <property type="match status" value="1"/>
</dbReference>
<comment type="caution">
    <text evidence="4">The sequence shown here is derived from an EMBL/GenBank/DDBJ whole genome shotgun (WGS) entry which is preliminary data.</text>
</comment>
<protein>
    <recommendedName>
        <fullName evidence="6">SdiA-regulated domain-containing protein</fullName>
    </recommendedName>
</protein>
<evidence type="ECO:0000313" key="4">
    <source>
        <dbReference type="EMBL" id="KUL20900.1"/>
    </source>
</evidence>
<dbReference type="EMBL" id="LMBR01000215">
    <property type="protein sequence ID" value="KUL20900.1"/>
    <property type="molecule type" value="Genomic_DNA"/>
</dbReference>
<evidence type="ECO:0000256" key="2">
    <source>
        <dbReference type="ARBA" id="ARBA00022475"/>
    </source>
</evidence>
<keyword evidence="3" id="KW-0472">Membrane</keyword>
<keyword evidence="5" id="KW-1185">Reference proteome</keyword>